<keyword evidence="3" id="KW-1185">Reference proteome</keyword>
<reference evidence="2 3" key="1">
    <citation type="submission" date="2020-08" db="EMBL/GenBank/DDBJ databases">
        <title>Sequencing the genomes of 1000 actinobacteria strains.</title>
        <authorList>
            <person name="Klenk H.-P."/>
        </authorList>
    </citation>
    <scope>NUCLEOTIDE SEQUENCE [LARGE SCALE GENOMIC DNA]</scope>
    <source>
        <strain evidence="2 3">DSM 45507</strain>
    </source>
</reference>
<dbReference type="AlphaFoldDB" id="A0A7W9GCG9"/>
<dbReference type="RefSeq" id="WP_185074563.1">
    <property type="nucleotide sequence ID" value="NZ_JACHMB010000001.1"/>
</dbReference>
<evidence type="ECO:0000313" key="2">
    <source>
        <dbReference type="EMBL" id="MBB5781224.1"/>
    </source>
</evidence>
<gene>
    <name evidence="2" type="ORF">HD596_007980</name>
</gene>
<dbReference type="EMBL" id="JACHMB010000001">
    <property type="protein sequence ID" value="MBB5781224.1"/>
    <property type="molecule type" value="Genomic_DNA"/>
</dbReference>
<protein>
    <submittedName>
        <fullName evidence="2">Uncharacterized protein</fullName>
    </submittedName>
</protein>
<comment type="caution">
    <text evidence="2">The sequence shown here is derived from an EMBL/GenBank/DDBJ whole genome shotgun (WGS) entry which is preliminary data.</text>
</comment>
<organism evidence="2 3">
    <name type="scientific">Nonomuraea jabiensis</name>
    <dbReference type="NCBI Taxonomy" id="882448"/>
    <lineage>
        <taxon>Bacteria</taxon>
        <taxon>Bacillati</taxon>
        <taxon>Actinomycetota</taxon>
        <taxon>Actinomycetes</taxon>
        <taxon>Streptosporangiales</taxon>
        <taxon>Streptosporangiaceae</taxon>
        <taxon>Nonomuraea</taxon>
    </lineage>
</organism>
<name>A0A7W9GCG9_9ACTN</name>
<accession>A0A7W9GCG9</accession>
<evidence type="ECO:0000313" key="3">
    <source>
        <dbReference type="Proteomes" id="UP000579153"/>
    </source>
</evidence>
<sequence>MTADQPLTCSTCQGVIVTAQDGAYTPARGRLIVTNGYCRGQCSANPPQPAASTAPAPADRPEPAPVNP</sequence>
<feature type="region of interest" description="Disordered" evidence="1">
    <location>
        <begin position="44"/>
        <end position="68"/>
    </location>
</feature>
<proteinExistence type="predicted"/>
<evidence type="ECO:0000256" key="1">
    <source>
        <dbReference type="SAM" id="MobiDB-lite"/>
    </source>
</evidence>
<dbReference type="Proteomes" id="UP000579153">
    <property type="component" value="Unassembled WGS sequence"/>
</dbReference>